<dbReference type="AlphaFoldDB" id="X1FSG5"/>
<dbReference type="PANTHER" id="PTHR30595">
    <property type="entry name" value="GLPR-RELATED TRANSCRIPTIONAL REPRESSOR"/>
    <property type="match status" value="1"/>
</dbReference>
<gene>
    <name evidence="2" type="ORF">S03H2_35285</name>
</gene>
<protein>
    <recommendedName>
        <fullName evidence="1">Schlafen AlbA-2 domain-containing protein</fullName>
    </recommendedName>
</protein>
<evidence type="ECO:0000313" key="2">
    <source>
        <dbReference type="EMBL" id="GAH47927.1"/>
    </source>
</evidence>
<evidence type="ECO:0000259" key="1">
    <source>
        <dbReference type="Pfam" id="PF04326"/>
    </source>
</evidence>
<name>X1FSG5_9ZZZZ</name>
<proteinExistence type="predicted"/>
<dbReference type="PANTHER" id="PTHR30595:SF6">
    <property type="entry name" value="SCHLAFEN ALBA-2 DOMAIN-CONTAINING PROTEIN"/>
    <property type="match status" value="1"/>
</dbReference>
<dbReference type="Pfam" id="PF04326">
    <property type="entry name" value="SLFN_AlbA_2"/>
    <property type="match status" value="1"/>
</dbReference>
<accession>X1FSG5</accession>
<feature type="domain" description="Schlafen AlbA-2" evidence="1">
    <location>
        <begin position="14"/>
        <end position="120"/>
    </location>
</feature>
<dbReference type="InterPro" id="IPR038461">
    <property type="entry name" value="Schlafen_AlbA_2_dom_sf"/>
</dbReference>
<comment type="caution">
    <text evidence="2">The sequence shown here is derived from an EMBL/GenBank/DDBJ whole genome shotgun (WGS) entry which is preliminary data.</text>
</comment>
<dbReference type="InterPro" id="IPR007421">
    <property type="entry name" value="Schlafen_AlbA_2_dom"/>
</dbReference>
<organism evidence="2">
    <name type="scientific">marine sediment metagenome</name>
    <dbReference type="NCBI Taxonomy" id="412755"/>
    <lineage>
        <taxon>unclassified sequences</taxon>
        <taxon>metagenomes</taxon>
        <taxon>ecological metagenomes</taxon>
    </lineage>
</organism>
<dbReference type="Gene3D" id="3.30.950.30">
    <property type="entry name" value="Schlafen, AAA domain"/>
    <property type="match status" value="1"/>
</dbReference>
<dbReference type="EMBL" id="BARU01021565">
    <property type="protein sequence ID" value="GAH47927.1"/>
    <property type="molecule type" value="Genomic_DNA"/>
</dbReference>
<sequence>MNKNELKKLSVLGETETLEFKQSPNESFYETTSAFSNARGGIILLGVDKKGNIRGVEPSSRFLENLTNRIVNKMSIYPQIETIDIDQKRVLAVKIARSGFPVSCEGRYYERVGNTTREMSPEKLRALLLRASSILFA</sequence>
<reference evidence="2" key="1">
    <citation type="journal article" date="2014" name="Front. Microbiol.">
        <title>High frequency of phylogenetically diverse reductive dehalogenase-homologous genes in deep subseafloor sedimentary metagenomes.</title>
        <authorList>
            <person name="Kawai M."/>
            <person name="Futagami T."/>
            <person name="Toyoda A."/>
            <person name="Takaki Y."/>
            <person name="Nishi S."/>
            <person name="Hori S."/>
            <person name="Arai W."/>
            <person name="Tsubouchi T."/>
            <person name="Morono Y."/>
            <person name="Uchiyama I."/>
            <person name="Ito T."/>
            <person name="Fujiyama A."/>
            <person name="Inagaki F."/>
            <person name="Takami H."/>
        </authorList>
    </citation>
    <scope>NUCLEOTIDE SEQUENCE</scope>
    <source>
        <strain evidence="2">Expedition CK06-06</strain>
    </source>
</reference>